<evidence type="ECO:0000313" key="2">
    <source>
        <dbReference type="EMBL" id="NME22127.1"/>
    </source>
</evidence>
<sequence length="237" mass="26948">MKFIVAPEIFEKLPNMYDGVVVAQGIDNRQKYSEIDKMLEKYEQLAQQNFAGVNVKERPEIIPYREAFRQLGINPNKYPCSVEALFKRLSKGKELPHINPLVDLNNAVSLKYTLPMGTHNLDNASTDIMMRLAQPETDEFIPLGKGKDDVEIPDESEVVYAVGNEVRTRRWTWRQSDKGKITPDTTSVFFPIDGFVDVNKDAVDRAVADLSAQLEELFNVKIQSGIVDQAHQSFAWK</sequence>
<dbReference type="Pfam" id="PF03483">
    <property type="entry name" value="B3_4"/>
    <property type="match status" value="1"/>
</dbReference>
<name>A0A1Y2UDQ4_LIMRT</name>
<evidence type="ECO:0000313" key="7">
    <source>
        <dbReference type="Proteomes" id="UP000587270"/>
    </source>
</evidence>
<accession>A0A1Y2UDQ4</accession>
<dbReference type="RefSeq" id="WP_003674815.1">
    <property type="nucleotide sequence ID" value="NZ_CABFNG010000064.1"/>
</dbReference>
<dbReference type="InterPro" id="IPR005146">
    <property type="entry name" value="B3/B4_tRNA-bd"/>
</dbReference>
<gene>
    <name evidence="4" type="ORF">BHL82_10080</name>
    <name evidence="3" type="ORF">BJI45_10720</name>
    <name evidence="2" type="ORF">HF865_05340</name>
</gene>
<evidence type="ECO:0000313" key="5">
    <source>
        <dbReference type="Proteomes" id="UP000184174"/>
    </source>
</evidence>
<dbReference type="EMBL" id="MKQH01000014">
    <property type="protein sequence ID" value="OJI11018.1"/>
    <property type="molecule type" value="Genomic_DNA"/>
</dbReference>
<organism evidence="4 6">
    <name type="scientific">Limosilactobacillus reuteri</name>
    <name type="common">Lactobacillus reuteri</name>
    <dbReference type="NCBI Taxonomy" id="1598"/>
    <lineage>
        <taxon>Bacteria</taxon>
        <taxon>Bacillati</taxon>
        <taxon>Bacillota</taxon>
        <taxon>Bacilli</taxon>
        <taxon>Lactobacillales</taxon>
        <taxon>Lactobacillaceae</taxon>
        <taxon>Limosilactobacillus</taxon>
    </lineage>
</organism>
<feature type="domain" description="B3/B4 tRNA-binding" evidence="1">
    <location>
        <begin position="62"/>
        <end position="219"/>
    </location>
</feature>
<dbReference type="GO" id="GO:0003723">
    <property type="term" value="F:RNA binding"/>
    <property type="evidence" value="ECO:0007669"/>
    <property type="project" value="InterPro"/>
</dbReference>
<reference evidence="2 7" key="3">
    <citation type="submission" date="2020-04" db="EMBL/GenBank/DDBJ databases">
        <authorList>
            <person name="Hitch T.C.A."/>
            <person name="Wylensek D."/>
            <person name="Clavel T."/>
        </authorList>
    </citation>
    <scope>NUCLEOTIDE SEQUENCE [LARGE SCALE GENOMIC DNA]</scope>
    <source>
        <strain evidence="2 7">WCA-386-APC-4I</strain>
    </source>
</reference>
<dbReference type="AlphaFoldDB" id="A0A1Y2UDQ4"/>
<dbReference type="GO" id="GO:0004826">
    <property type="term" value="F:phenylalanine-tRNA ligase activity"/>
    <property type="evidence" value="ECO:0007669"/>
    <property type="project" value="InterPro"/>
</dbReference>
<reference evidence="4 6" key="1">
    <citation type="submission" date="2016-09" db="EMBL/GenBank/DDBJ databases">
        <title>Lactobacillus reuteri KLR3005, genome sequencing and assembly.</title>
        <authorList>
            <person name="Lee J.-Y."/>
            <person name="Kim E.B."/>
            <person name="Choi Y.-J."/>
        </authorList>
    </citation>
    <scope>NUCLEOTIDE SEQUENCE [LARGE SCALE GENOMIC DNA]</scope>
    <source>
        <strain evidence="4 6">KLR3005</strain>
    </source>
</reference>
<dbReference type="PANTHER" id="PTHR39209:SF2">
    <property type="entry name" value="CYTOPLASMIC PROTEIN"/>
    <property type="match status" value="1"/>
</dbReference>
<comment type="caution">
    <text evidence="4">The sequence shown here is derived from an EMBL/GenBank/DDBJ whole genome shotgun (WGS) entry which is preliminary data.</text>
</comment>
<proteinExistence type="predicted"/>
<reference evidence="3 5" key="2">
    <citation type="submission" date="2016-10" db="EMBL/GenBank/DDBJ databases">
        <title>Genome sequence of Lactobacillus reuteri 121, a source of glucan and fructan exopolysaccharides.</title>
        <authorList>
            <person name="Gangoiti J."/>
            <person name="Lammerts Van Bueren A."/>
            <person name="Dijkhuizen L."/>
        </authorList>
    </citation>
    <scope>NUCLEOTIDE SEQUENCE [LARGE SCALE GENOMIC DNA]</scope>
    <source>
        <strain evidence="3 5">121</strain>
    </source>
</reference>
<dbReference type="Proteomes" id="UP000194286">
    <property type="component" value="Unassembled WGS sequence"/>
</dbReference>
<evidence type="ECO:0000313" key="3">
    <source>
        <dbReference type="EMBL" id="OJI11018.1"/>
    </source>
</evidence>
<protein>
    <recommendedName>
        <fullName evidence="1">B3/B4 tRNA-binding domain-containing protein</fullName>
    </recommendedName>
</protein>
<evidence type="ECO:0000313" key="6">
    <source>
        <dbReference type="Proteomes" id="UP000194286"/>
    </source>
</evidence>
<dbReference type="EMBL" id="MIMU01000145">
    <property type="protein sequence ID" value="OTA81224.1"/>
    <property type="molecule type" value="Genomic_DNA"/>
</dbReference>
<dbReference type="Proteomes" id="UP000184174">
    <property type="component" value="Unassembled WGS sequence"/>
</dbReference>
<dbReference type="Proteomes" id="UP000587270">
    <property type="component" value="Unassembled WGS sequence"/>
</dbReference>
<dbReference type="InterPro" id="IPR020825">
    <property type="entry name" value="Phe-tRNA_synthase-like_B3/B4"/>
</dbReference>
<evidence type="ECO:0000259" key="1">
    <source>
        <dbReference type="SMART" id="SM00873"/>
    </source>
</evidence>
<evidence type="ECO:0000313" key="4">
    <source>
        <dbReference type="EMBL" id="OTA81224.1"/>
    </source>
</evidence>
<dbReference type="EMBL" id="JABAFN010000015">
    <property type="protein sequence ID" value="NME22127.1"/>
    <property type="molecule type" value="Genomic_DNA"/>
</dbReference>
<dbReference type="PANTHER" id="PTHR39209">
    <property type="match status" value="1"/>
</dbReference>
<dbReference type="SMART" id="SM00873">
    <property type="entry name" value="B3_4"/>
    <property type="match status" value="1"/>
</dbReference>
<dbReference type="SUPFAM" id="SSF56037">
    <property type="entry name" value="PheT/TilS domain"/>
    <property type="match status" value="1"/>
</dbReference>
<dbReference type="Gene3D" id="3.50.40.10">
    <property type="entry name" value="Phenylalanyl-trna Synthetase, Chain B, domain 3"/>
    <property type="match status" value="1"/>
</dbReference>